<evidence type="ECO:0000259" key="2">
    <source>
        <dbReference type="Pfam" id="PF02517"/>
    </source>
</evidence>
<name>A0A5B8VZW8_9SPHI</name>
<dbReference type="Proteomes" id="UP000321362">
    <property type="component" value="Chromosome"/>
</dbReference>
<dbReference type="KEGG" id="mgk:FSB76_13785"/>
<dbReference type="GO" id="GO:0006508">
    <property type="term" value="P:proteolysis"/>
    <property type="evidence" value="ECO:0007669"/>
    <property type="project" value="UniProtKB-KW"/>
</dbReference>
<dbReference type="GO" id="GO:0004175">
    <property type="term" value="F:endopeptidase activity"/>
    <property type="evidence" value="ECO:0007669"/>
    <property type="project" value="UniProtKB-ARBA"/>
</dbReference>
<accession>A0A5B8VZW8</accession>
<dbReference type="Pfam" id="PF02517">
    <property type="entry name" value="Rce1-like"/>
    <property type="match status" value="1"/>
</dbReference>
<feature type="transmembrane region" description="Helical" evidence="1">
    <location>
        <begin position="222"/>
        <end position="255"/>
    </location>
</feature>
<keyword evidence="1" id="KW-0472">Membrane</keyword>
<reference evidence="3 4" key="1">
    <citation type="journal article" date="2013" name="J. Microbiol.">
        <title>Mucilaginibacter ginsenosidivorax sp. nov., with ginsenoside converting activity isolated from sediment.</title>
        <authorList>
            <person name="Kim J.K."/>
            <person name="Choi T.E."/>
            <person name="Liu Q.M."/>
            <person name="Park H.Y."/>
            <person name="Yi T.H."/>
            <person name="Yoon M.H."/>
            <person name="Kim S.C."/>
            <person name="Im W.T."/>
        </authorList>
    </citation>
    <scope>NUCLEOTIDE SEQUENCE [LARGE SCALE GENOMIC DNA]</scope>
    <source>
        <strain evidence="3 4">KHI28</strain>
    </source>
</reference>
<keyword evidence="3" id="KW-0645">Protease</keyword>
<dbReference type="EMBL" id="CP042437">
    <property type="protein sequence ID" value="QEC76963.1"/>
    <property type="molecule type" value="Genomic_DNA"/>
</dbReference>
<feature type="transmembrane region" description="Helical" evidence="1">
    <location>
        <begin position="183"/>
        <end position="201"/>
    </location>
</feature>
<dbReference type="GO" id="GO:0008237">
    <property type="term" value="F:metallopeptidase activity"/>
    <property type="evidence" value="ECO:0007669"/>
    <property type="project" value="UniProtKB-KW"/>
</dbReference>
<keyword evidence="3" id="KW-0378">Hydrolase</keyword>
<keyword evidence="3" id="KW-0482">Metalloprotease</keyword>
<feature type="transmembrane region" description="Helical" evidence="1">
    <location>
        <begin position="261"/>
        <end position="283"/>
    </location>
</feature>
<evidence type="ECO:0000256" key="1">
    <source>
        <dbReference type="SAM" id="Phobius"/>
    </source>
</evidence>
<evidence type="ECO:0000313" key="4">
    <source>
        <dbReference type="Proteomes" id="UP000321362"/>
    </source>
</evidence>
<keyword evidence="4" id="KW-1185">Reference proteome</keyword>
<proteinExistence type="predicted"/>
<feature type="transmembrane region" description="Helical" evidence="1">
    <location>
        <begin position="295"/>
        <end position="316"/>
    </location>
</feature>
<dbReference type="PANTHER" id="PTHR43592:SF15">
    <property type="entry name" value="CAAX AMINO TERMINAL PROTEASE FAMILY PROTEIN"/>
    <property type="match status" value="1"/>
</dbReference>
<feature type="transmembrane region" description="Helical" evidence="1">
    <location>
        <begin position="82"/>
        <end position="107"/>
    </location>
</feature>
<gene>
    <name evidence="3" type="ORF">FSB76_13785</name>
</gene>
<feature type="domain" description="CAAX prenyl protease 2/Lysostaphin resistance protein A-like" evidence="2">
    <location>
        <begin position="184"/>
        <end position="273"/>
    </location>
</feature>
<sequence length="329" mass="37224">MLIFSPAKIRKLPQMIQEPIKQYTPQTNTINPFLQFLTITGVTVGLVIVFSAIAAGVIMAVFGMKTLTDTFAFNTGNPHLGSALWILQIVSTTIPLFLAPVIFARLIMNNTRDYLKPSFNFNPVFLLLIFTIMLFSNPIMEALTNINQKLVLPASLKGLEEWMRAAEQSAQRATKAMLSMKNIWSMLWAVFVVGLLTAIAEEFLFRGVIQTIFVRLTKNKHAAIWITAILFSAFHMEFFTFLPRVFLGAIFGYFVAYSGSIWTGVWGHFLNNGSAVVITYLYNQKIVKLNPDDQHVFNLWAYAFSLIIVLFLLFIYRNVSIQKKPALSN</sequence>
<evidence type="ECO:0000313" key="3">
    <source>
        <dbReference type="EMBL" id="QEC76963.1"/>
    </source>
</evidence>
<dbReference type="GO" id="GO:0080120">
    <property type="term" value="P:CAAX-box protein maturation"/>
    <property type="evidence" value="ECO:0007669"/>
    <property type="project" value="UniProtKB-ARBA"/>
</dbReference>
<organism evidence="3 4">
    <name type="scientific">Mucilaginibacter ginsenosidivorax</name>
    <dbReference type="NCBI Taxonomy" id="862126"/>
    <lineage>
        <taxon>Bacteria</taxon>
        <taxon>Pseudomonadati</taxon>
        <taxon>Bacteroidota</taxon>
        <taxon>Sphingobacteriia</taxon>
        <taxon>Sphingobacteriales</taxon>
        <taxon>Sphingobacteriaceae</taxon>
        <taxon>Mucilaginibacter</taxon>
    </lineage>
</organism>
<feature type="transmembrane region" description="Helical" evidence="1">
    <location>
        <begin position="119"/>
        <end position="140"/>
    </location>
</feature>
<dbReference type="InterPro" id="IPR003675">
    <property type="entry name" value="Rce1/LyrA-like_dom"/>
</dbReference>
<dbReference type="PANTHER" id="PTHR43592">
    <property type="entry name" value="CAAX AMINO TERMINAL PROTEASE"/>
    <property type="match status" value="1"/>
</dbReference>
<keyword evidence="1" id="KW-0812">Transmembrane</keyword>
<dbReference type="AlphaFoldDB" id="A0A5B8VZW8"/>
<feature type="transmembrane region" description="Helical" evidence="1">
    <location>
        <begin position="36"/>
        <end position="62"/>
    </location>
</feature>
<protein>
    <submittedName>
        <fullName evidence="3">CPBP family intramembrane metalloprotease</fullName>
    </submittedName>
</protein>
<keyword evidence="1" id="KW-1133">Transmembrane helix</keyword>